<dbReference type="InterPro" id="IPR005702">
    <property type="entry name" value="Wzc-like_C"/>
</dbReference>
<dbReference type="RefSeq" id="WP_310865472.1">
    <property type="nucleotide sequence ID" value="NZ_JAVLSF010000002.1"/>
</dbReference>
<evidence type="ECO:0000256" key="5">
    <source>
        <dbReference type="ARBA" id="ARBA00022840"/>
    </source>
</evidence>
<keyword evidence="2" id="KW-1003">Cell membrane</keyword>
<evidence type="ECO:0000256" key="6">
    <source>
        <dbReference type="ARBA" id="ARBA00022989"/>
    </source>
</evidence>
<dbReference type="PANTHER" id="PTHR32309">
    <property type="entry name" value="TYROSINE-PROTEIN KINASE"/>
    <property type="match status" value="1"/>
</dbReference>
<evidence type="ECO:0000313" key="11">
    <source>
        <dbReference type="EMBL" id="MDR9771708.1"/>
    </source>
</evidence>
<evidence type="ECO:0000256" key="2">
    <source>
        <dbReference type="ARBA" id="ARBA00022475"/>
    </source>
</evidence>
<dbReference type="Proteomes" id="UP001268610">
    <property type="component" value="Unassembled WGS sequence"/>
</dbReference>
<keyword evidence="8" id="KW-0175">Coiled coil</keyword>
<dbReference type="Gene3D" id="3.40.50.300">
    <property type="entry name" value="P-loop containing nucleotide triphosphate hydrolases"/>
    <property type="match status" value="1"/>
</dbReference>
<dbReference type="AlphaFoldDB" id="A0AAJ2LJQ1"/>
<dbReference type="EMBL" id="JAVLSF010000002">
    <property type="protein sequence ID" value="MDR9771708.1"/>
    <property type="molecule type" value="Genomic_DNA"/>
</dbReference>
<dbReference type="InterPro" id="IPR003856">
    <property type="entry name" value="LPS_length_determ_N"/>
</dbReference>
<evidence type="ECO:0000256" key="8">
    <source>
        <dbReference type="SAM" id="Coils"/>
    </source>
</evidence>
<evidence type="ECO:0000259" key="10">
    <source>
        <dbReference type="Pfam" id="PF02706"/>
    </source>
</evidence>
<keyword evidence="5" id="KW-0067">ATP-binding</keyword>
<keyword evidence="6 9" id="KW-1133">Transmembrane helix</keyword>
<name>A0AAJ2LJQ1_9HYPH</name>
<sequence>MTISTLPPDRNLPISPMRYDPRFQVETKADNFDLASIYRLVRRRMIMIITITMLLMAPAAIMIFGLKPTYQGWARLIVHQPLATSLDAEDKSHSDLLDAKSETERLLSRSIAERVVRELRLDVREEFNPALREISFIERIRVTLRGLFDTKKPTSPLRDNINAIIPEYYRALGVWHEDKSDVVQISFNSNDPELAAAVPNRIISIYLDERKDSVRSRLDAAEEWIRQRITEQQVRADTSRDAARNYQESMDVVSKEDAQEERIKSFLELTGREGKIEESRVEVETVISTLEAADNASVAAQNIVVPDSIAIKQRDLRGQEQDLARLLETYDGNAEAVVDLRRQIQVSRADLDLATKQYLQTMRTKLVALDHEAEAVQSKLVVANEKRIRDALVQTELLRLEKIAEKEQEALDKLENQRRDLAAKAMLPGAELEVLTPSTVPLTSTGRGRLSYLVGALLAAISAAVTATFVIEMWDRTVRSFDQIARIPRTIPAGLIPRLARRENSKTMFEHMPVPMFDEAIRTVVLSLKQSSGGKLPNSIVVTSAHSGDGKSLVARSLAIELAAAAIPVLLVDADFRRGKLDSFFRSELTHGLSDFLNGQADIRDIVYRHPSGIHFIPSGKSRLQRRTRSNGMAEIIEMAGAAGHIVIFDSAPVLVSTDTVHLTALTERTLAVVRWGRTSLRAFEFGLQQMKSSRNSEILVAINNVNPKTHALYNFSDSELFSKSLMKYYDQKPEYNTLNGNRSILEIVRTMKHHFLHWYSS</sequence>
<dbReference type="SUPFAM" id="SSF52540">
    <property type="entry name" value="P-loop containing nucleoside triphosphate hydrolases"/>
    <property type="match status" value="1"/>
</dbReference>
<dbReference type="InterPro" id="IPR027417">
    <property type="entry name" value="P-loop_NTPase"/>
</dbReference>
<feature type="transmembrane region" description="Helical" evidence="9">
    <location>
        <begin position="46"/>
        <end position="66"/>
    </location>
</feature>
<dbReference type="PANTHER" id="PTHR32309:SF13">
    <property type="entry name" value="FERRIC ENTEROBACTIN TRANSPORT PROTEIN FEPE"/>
    <property type="match status" value="1"/>
</dbReference>
<evidence type="ECO:0000256" key="7">
    <source>
        <dbReference type="ARBA" id="ARBA00023136"/>
    </source>
</evidence>
<feature type="coiled-coil region" evidence="8">
    <location>
        <begin position="397"/>
        <end position="424"/>
    </location>
</feature>
<dbReference type="GO" id="GO:0005886">
    <property type="term" value="C:plasma membrane"/>
    <property type="evidence" value="ECO:0007669"/>
    <property type="project" value="UniProtKB-SubCell"/>
</dbReference>
<evidence type="ECO:0000256" key="1">
    <source>
        <dbReference type="ARBA" id="ARBA00004651"/>
    </source>
</evidence>
<dbReference type="CDD" id="cd05387">
    <property type="entry name" value="BY-kinase"/>
    <property type="match status" value="1"/>
</dbReference>
<protein>
    <submittedName>
        <fullName evidence="11">Wzz/FepE/Etk N-terminal domain-containing protein</fullName>
    </submittedName>
</protein>
<accession>A0AAJ2LJQ1</accession>
<keyword evidence="3 9" id="KW-0812">Transmembrane</keyword>
<evidence type="ECO:0000256" key="3">
    <source>
        <dbReference type="ARBA" id="ARBA00022692"/>
    </source>
</evidence>
<feature type="domain" description="Polysaccharide chain length determinant N-terminal" evidence="10">
    <location>
        <begin position="30"/>
        <end position="119"/>
    </location>
</feature>
<comment type="subcellular location">
    <subcellularLocation>
        <location evidence="1">Cell membrane</location>
        <topology evidence="1">Multi-pass membrane protein</topology>
    </subcellularLocation>
</comment>
<reference evidence="11" key="1">
    <citation type="submission" date="2023-04" db="EMBL/GenBank/DDBJ databases">
        <title>Genomic characterization of faba bean (Vicia faba) microsymbionts in Mexican soils.</title>
        <authorList>
            <person name="Rivera Orduna F.N."/>
            <person name="Guevara-Luna J."/>
            <person name="Yan J."/>
            <person name="Arroyo-Herrera I."/>
            <person name="Li Y."/>
            <person name="Vasquez-Murrieta M.S."/>
            <person name="Wang E.T."/>
        </authorList>
    </citation>
    <scope>NUCLEOTIDE SEQUENCE</scope>
    <source>
        <strain evidence="11">CH26</strain>
    </source>
</reference>
<comment type="caution">
    <text evidence="11">The sequence shown here is derived from an EMBL/GenBank/DDBJ whole genome shotgun (WGS) entry which is preliminary data.</text>
</comment>
<proteinExistence type="predicted"/>
<dbReference type="Pfam" id="PF02706">
    <property type="entry name" value="Wzz"/>
    <property type="match status" value="1"/>
</dbReference>
<evidence type="ECO:0000313" key="12">
    <source>
        <dbReference type="Proteomes" id="UP001268610"/>
    </source>
</evidence>
<keyword evidence="7 9" id="KW-0472">Membrane</keyword>
<evidence type="ECO:0000256" key="9">
    <source>
        <dbReference type="SAM" id="Phobius"/>
    </source>
</evidence>
<dbReference type="GO" id="GO:0004713">
    <property type="term" value="F:protein tyrosine kinase activity"/>
    <property type="evidence" value="ECO:0007669"/>
    <property type="project" value="TreeGrafter"/>
</dbReference>
<keyword evidence="4" id="KW-0547">Nucleotide-binding</keyword>
<organism evidence="11 12">
    <name type="scientific">Rhizobium hidalgonense</name>
    <dbReference type="NCBI Taxonomy" id="1538159"/>
    <lineage>
        <taxon>Bacteria</taxon>
        <taxon>Pseudomonadati</taxon>
        <taxon>Pseudomonadota</taxon>
        <taxon>Alphaproteobacteria</taxon>
        <taxon>Hyphomicrobiales</taxon>
        <taxon>Rhizobiaceae</taxon>
        <taxon>Rhizobium/Agrobacterium group</taxon>
        <taxon>Rhizobium</taxon>
    </lineage>
</organism>
<dbReference type="InterPro" id="IPR050445">
    <property type="entry name" value="Bact_polysacc_biosynth/exp"/>
</dbReference>
<gene>
    <name evidence="11" type="ORF">RJJ65_03360</name>
</gene>
<evidence type="ECO:0000256" key="4">
    <source>
        <dbReference type="ARBA" id="ARBA00022741"/>
    </source>
</evidence>